<reference evidence="2" key="1">
    <citation type="journal article" date="2019" name="Int. J. Syst. Evol. Microbiol.">
        <title>The Global Catalogue of Microorganisms (GCM) 10K type strain sequencing project: providing services to taxonomists for standard genome sequencing and annotation.</title>
        <authorList>
            <consortium name="The Broad Institute Genomics Platform"/>
            <consortium name="The Broad Institute Genome Sequencing Center for Infectious Disease"/>
            <person name="Wu L."/>
            <person name="Ma J."/>
        </authorList>
    </citation>
    <scope>NUCLEOTIDE SEQUENCE [LARGE SCALE GENOMIC DNA]</scope>
    <source>
        <strain evidence="2">JCM 17190</strain>
    </source>
</reference>
<organism evidence="1 2">
    <name type="scientific">Celeribacter arenosi</name>
    <dbReference type="NCBI Taxonomy" id="792649"/>
    <lineage>
        <taxon>Bacteria</taxon>
        <taxon>Pseudomonadati</taxon>
        <taxon>Pseudomonadota</taxon>
        <taxon>Alphaproteobacteria</taxon>
        <taxon>Rhodobacterales</taxon>
        <taxon>Roseobacteraceae</taxon>
        <taxon>Celeribacter</taxon>
    </lineage>
</organism>
<proteinExistence type="predicted"/>
<evidence type="ECO:0008006" key="3">
    <source>
        <dbReference type="Google" id="ProtNLM"/>
    </source>
</evidence>
<dbReference type="Proteomes" id="UP001399917">
    <property type="component" value="Unassembled WGS sequence"/>
</dbReference>
<comment type="caution">
    <text evidence="1">The sequence shown here is derived from an EMBL/GenBank/DDBJ whole genome shotgun (WGS) entry which is preliminary data.</text>
</comment>
<dbReference type="RefSeq" id="WP_344847541.1">
    <property type="nucleotide sequence ID" value="NZ_BAABDF010000007.1"/>
</dbReference>
<dbReference type="SUPFAM" id="SSF52402">
    <property type="entry name" value="Adenine nucleotide alpha hydrolases-like"/>
    <property type="match status" value="1"/>
</dbReference>
<name>A0ABP7KDD9_9RHOB</name>
<protein>
    <recommendedName>
        <fullName evidence="3">Asparagine synthetase domain-containing protein</fullName>
    </recommendedName>
</protein>
<keyword evidence="2" id="KW-1185">Reference proteome</keyword>
<evidence type="ECO:0000313" key="1">
    <source>
        <dbReference type="EMBL" id="GAA3873953.1"/>
    </source>
</evidence>
<evidence type="ECO:0000313" key="2">
    <source>
        <dbReference type="Proteomes" id="UP001399917"/>
    </source>
</evidence>
<gene>
    <name evidence="1" type="ORF">GCM10022404_24780</name>
</gene>
<sequence>MRGTVAEEQCDAHGFDFAETFRNQYHIAPLDVPPPEGFESVIIFDWRVSFCPSLHTCLVTDANGVQCGVILGHAVAEDGTYLSGTTPLDGGVDTPSFFDAAEAFIKWAAGRFMAFFATPTDARAYPDPVSSFGFVYDPETKCVASSLFLSLHRPLEENPAFDNAAIVKGADCFGTQTTTDVYKGSYGFGMTRDRHVRRSVANHYLDLASLEMHRFWPKEGDFDRFDLPRRDLADLIVERLKTNVRALVAHNDTGFLLSGGYDSKMVLAAAQSDLAASDRLKSYVFASTWNQTIDVNIAAALGESAGLQVTSVVPEDGHKGSFLQNKKEFRRKGLQYVIATGSIGRMPNTENRGYLDRLPEGGILITGNMLEICSAVWWPAKKIDDAEHAVIRCQVARNTPAEIEDREARFASWFEKLPDAAKLMLHDFNYMENTLPNTQSAYLGFTRQFRVPPANDRAIFAASMCTAVPWRRRRGLFWAIVARSSPDLHKLPTVEDIKFVAKRDSEATIEELAQGDLEAVKQKFVQLRGGRV</sequence>
<dbReference type="EMBL" id="BAABDF010000007">
    <property type="protein sequence ID" value="GAA3873953.1"/>
    <property type="molecule type" value="Genomic_DNA"/>
</dbReference>
<accession>A0ABP7KDD9</accession>